<evidence type="ECO:0000256" key="1">
    <source>
        <dbReference type="ARBA" id="ARBA00023015"/>
    </source>
</evidence>
<keyword evidence="6" id="KW-1185">Reference proteome</keyword>
<accession>A0ABW9EWJ7</accession>
<keyword evidence="2 5" id="KW-0238">DNA-binding</keyword>
<dbReference type="PANTHER" id="PTHR36511:SF3">
    <property type="entry name" value="ANTITOXIN HIGA-2"/>
    <property type="match status" value="1"/>
</dbReference>
<dbReference type="EMBL" id="JBBEST010000001">
    <property type="protein sequence ID" value="MFM1346289.1"/>
    <property type="molecule type" value="Genomic_DNA"/>
</dbReference>
<dbReference type="Proteomes" id="UP001629523">
    <property type="component" value="Unassembled WGS sequence"/>
</dbReference>
<name>A0ABW9EWJ7_9GAMM</name>
<evidence type="ECO:0000313" key="6">
    <source>
        <dbReference type="Proteomes" id="UP001629523"/>
    </source>
</evidence>
<dbReference type="PROSITE" id="PS50943">
    <property type="entry name" value="HTH_CROC1"/>
    <property type="match status" value="1"/>
</dbReference>
<evidence type="ECO:0000313" key="5">
    <source>
        <dbReference type="EMBL" id="MFM1346289.1"/>
    </source>
</evidence>
<reference evidence="5 6" key="1">
    <citation type="journal article" date="2024" name="Infect. Genet. Evol.">
        <title>Characteristics and comparative genome analysis of Yersinia enterocolitica and related species associated with human infections in Switzerland 2019-2023.</title>
        <authorList>
            <person name="Stevens M.J.A."/>
            <person name="Horlbog J.A."/>
            <person name="Diethelm A."/>
            <person name="Stephan R."/>
            <person name="Nuesch-Inderbinen M."/>
        </authorList>
    </citation>
    <scope>NUCLEOTIDE SEQUENCE [LARGE SCALE GENOMIC DNA]</scope>
    <source>
        <strain evidence="5 6">N20-0302</strain>
    </source>
</reference>
<gene>
    <name evidence="5" type="ORF">WFP14_06935</name>
</gene>
<proteinExistence type="predicted"/>
<dbReference type="GeneID" id="93970531"/>
<evidence type="ECO:0000259" key="4">
    <source>
        <dbReference type="PROSITE" id="PS50943"/>
    </source>
</evidence>
<dbReference type="GO" id="GO:0003677">
    <property type="term" value="F:DNA binding"/>
    <property type="evidence" value="ECO:0007669"/>
    <property type="project" value="UniProtKB-KW"/>
</dbReference>
<dbReference type="InterPro" id="IPR001387">
    <property type="entry name" value="Cro/C1-type_HTH"/>
</dbReference>
<evidence type="ECO:0000256" key="3">
    <source>
        <dbReference type="ARBA" id="ARBA00023163"/>
    </source>
</evidence>
<dbReference type="CDD" id="cd00093">
    <property type="entry name" value="HTH_XRE"/>
    <property type="match status" value="1"/>
</dbReference>
<comment type="caution">
    <text evidence="5">The sequence shown here is derived from an EMBL/GenBank/DDBJ whole genome shotgun (WGS) entry which is preliminary data.</text>
</comment>
<dbReference type="RefSeq" id="WP_050075119.1">
    <property type="nucleotide sequence ID" value="NZ_CABHYG010000009.1"/>
</dbReference>
<keyword evidence="1" id="KW-0805">Transcription regulation</keyword>
<dbReference type="SUPFAM" id="SSF47413">
    <property type="entry name" value="lambda repressor-like DNA-binding domains"/>
    <property type="match status" value="1"/>
</dbReference>
<dbReference type="Gene3D" id="1.10.260.40">
    <property type="entry name" value="lambda repressor-like DNA-binding domains"/>
    <property type="match status" value="1"/>
</dbReference>
<keyword evidence="3" id="KW-0804">Transcription</keyword>
<organism evidence="5 6">
    <name type="scientific">Yersinia proxima</name>
    <dbReference type="NCBI Taxonomy" id="2890316"/>
    <lineage>
        <taxon>Bacteria</taxon>
        <taxon>Pseudomonadati</taxon>
        <taxon>Pseudomonadota</taxon>
        <taxon>Gammaproteobacteria</taxon>
        <taxon>Enterobacterales</taxon>
        <taxon>Yersiniaceae</taxon>
        <taxon>Yersinia</taxon>
    </lineage>
</organism>
<protein>
    <submittedName>
        <fullName evidence="5">DNA-binding transcriptional regulator</fullName>
    </submittedName>
</protein>
<dbReference type="PANTHER" id="PTHR36511">
    <property type="entry name" value="MERR FAMILY BACTERIAL REGULATORY PROTEIN"/>
    <property type="match status" value="1"/>
</dbReference>
<dbReference type="InterPro" id="IPR052359">
    <property type="entry name" value="HTH-type_reg/antitoxin"/>
</dbReference>
<feature type="domain" description="HTH cro/C1-type" evidence="4">
    <location>
        <begin position="45"/>
        <end position="89"/>
    </location>
</feature>
<evidence type="ECO:0000256" key="2">
    <source>
        <dbReference type="ARBA" id="ARBA00023125"/>
    </source>
</evidence>
<sequence>MSKILSSIHQEIQSLHEAGFIDTVTMQDFDAQCIDPVKNYSPNDIKAIREREKVSQPIFALYLNVSKKAVQKWERGETIPSSSALKLLSIVDKRGLQILA</sequence>
<dbReference type="InterPro" id="IPR010982">
    <property type="entry name" value="Lambda_DNA-bd_dom_sf"/>
</dbReference>
<dbReference type="Pfam" id="PF01381">
    <property type="entry name" value="HTH_3"/>
    <property type="match status" value="1"/>
</dbReference>